<dbReference type="PANTHER" id="PTHR43335">
    <property type="entry name" value="ABC TRANSPORTER, ATP-BINDING PROTEIN"/>
    <property type="match status" value="1"/>
</dbReference>
<evidence type="ECO:0000313" key="7">
    <source>
        <dbReference type="Proteomes" id="UP000547973"/>
    </source>
</evidence>
<dbReference type="EMBL" id="JACBZO010000001">
    <property type="protein sequence ID" value="NYI42527.1"/>
    <property type="molecule type" value="Genomic_DNA"/>
</dbReference>
<keyword evidence="4" id="KW-0067">ATP-binding</keyword>
<evidence type="ECO:0000256" key="3">
    <source>
        <dbReference type="ARBA" id="ARBA00022741"/>
    </source>
</evidence>
<dbReference type="Proteomes" id="UP000547973">
    <property type="component" value="Unassembled WGS sequence"/>
</dbReference>
<dbReference type="Gene3D" id="3.40.50.300">
    <property type="entry name" value="P-loop containing nucleotide triphosphate hydrolases"/>
    <property type="match status" value="1"/>
</dbReference>
<name>A0A7Z0CL50_9MICO</name>
<dbReference type="InterPro" id="IPR027417">
    <property type="entry name" value="P-loop_NTPase"/>
</dbReference>
<dbReference type="RefSeq" id="WP_238579373.1">
    <property type="nucleotide sequence ID" value="NZ_BBRC01000002.1"/>
</dbReference>
<dbReference type="CDD" id="cd03230">
    <property type="entry name" value="ABC_DR_subfamily_A"/>
    <property type="match status" value="1"/>
</dbReference>
<gene>
    <name evidence="6" type="ORF">BKA03_002646</name>
</gene>
<proteinExistence type="inferred from homology"/>
<dbReference type="GO" id="GO:0005524">
    <property type="term" value="F:ATP binding"/>
    <property type="evidence" value="ECO:0007669"/>
    <property type="project" value="UniProtKB-KW"/>
</dbReference>
<keyword evidence="3" id="KW-0547">Nucleotide-binding</keyword>
<evidence type="ECO:0000256" key="1">
    <source>
        <dbReference type="ARBA" id="ARBA00005417"/>
    </source>
</evidence>
<dbReference type="InterPro" id="IPR003439">
    <property type="entry name" value="ABC_transporter-like_ATP-bd"/>
</dbReference>
<evidence type="ECO:0000259" key="5">
    <source>
        <dbReference type="PROSITE" id="PS50893"/>
    </source>
</evidence>
<dbReference type="InterPro" id="IPR003593">
    <property type="entry name" value="AAA+_ATPase"/>
</dbReference>
<dbReference type="Pfam" id="PF00005">
    <property type="entry name" value="ABC_tran"/>
    <property type="match status" value="1"/>
</dbReference>
<evidence type="ECO:0000256" key="2">
    <source>
        <dbReference type="ARBA" id="ARBA00022448"/>
    </source>
</evidence>
<accession>A0A7Z0CL50</accession>
<comment type="caution">
    <text evidence="6">The sequence shown here is derived from an EMBL/GenBank/DDBJ whole genome shotgun (WGS) entry which is preliminary data.</text>
</comment>
<comment type="similarity">
    <text evidence="1">Belongs to the ABC transporter superfamily.</text>
</comment>
<dbReference type="PANTHER" id="PTHR43335:SF3">
    <property type="entry name" value="ABC TRANSPORTER"/>
    <property type="match status" value="1"/>
</dbReference>
<feature type="domain" description="ABC transporter" evidence="5">
    <location>
        <begin position="27"/>
        <end position="257"/>
    </location>
</feature>
<keyword evidence="2" id="KW-0813">Transport</keyword>
<dbReference type="GO" id="GO:0016887">
    <property type="term" value="F:ATP hydrolysis activity"/>
    <property type="evidence" value="ECO:0007669"/>
    <property type="project" value="InterPro"/>
</dbReference>
<organism evidence="6 7">
    <name type="scientific">Demequina lutea</name>
    <dbReference type="NCBI Taxonomy" id="431489"/>
    <lineage>
        <taxon>Bacteria</taxon>
        <taxon>Bacillati</taxon>
        <taxon>Actinomycetota</taxon>
        <taxon>Actinomycetes</taxon>
        <taxon>Micrococcales</taxon>
        <taxon>Demequinaceae</taxon>
        <taxon>Demequina</taxon>
    </lineage>
</organism>
<dbReference type="AlphaFoldDB" id="A0A7Z0CL50"/>
<dbReference type="PROSITE" id="PS50893">
    <property type="entry name" value="ABC_TRANSPORTER_2"/>
    <property type="match status" value="1"/>
</dbReference>
<sequence>MGRAHYAARDGGIMTIVDEAPPVTEAIMARGVARSFGSVQAVQDATLSVPRGKVTALIGPNGCGKTTLMLMLGGLLRPDSGEIRVVGADPRKDAAVVRAAIGWMPDQLGSWDNLTCLQTLTLMGNAYEVPRAQARERGMALLKRVHLDEFAGRPTRVLSRGQKQRLSLARSLVNDPEVLLLDEPANGLDPRSRVELRALVRDLAAEGCAVLISSHVLSELDEMVDEAVFMSKGRTLGDDAARMVAEAKTRYRIWALDPTKLREALQSGGVPFEEAEGGVLLRLADESEAAQALAWVVRRGIAVHRFGPAGSALEQTYMAMEEDRR</sequence>
<evidence type="ECO:0000313" key="6">
    <source>
        <dbReference type="EMBL" id="NYI42527.1"/>
    </source>
</evidence>
<keyword evidence="7" id="KW-1185">Reference proteome</keyword>
<reference evidence="6 7" key="1">
    <citation type="submission" date="2020-07" db="EMBL/GenBank/DDBJ databases">
        <title>Sequencing the genomes of 1000 actinobacteria strains.</title>
        <authorList>
            <person name="Klenk H.-P."/>
        </authorList>
    </citation>
    <scope>NUCLEOTIDE SEQUENCE [LARGE SCALE GENOMIC DNA]</scope>
    <source>
        <strain evidence="6 7">DSM 19970</strain>
    </source>
</reference>
<dbReference type="SMART" id="SM00382">
    <property type="entry name" value="AAA"/>
    <property type="match status" value="1"/>
</dbReference>
<evidence type="ECO:0000256" key="4">
    <source>
        <dbReference type="ARBA" id="ARBA00022840"/>
    </source>
</evidence>
<protein>
    <submittedName>
        <fullName evidence="6">ABC-type multidrug transport system ATPase subunit</fullName>
    </submittedName>
</protein>
<dbReference type="SUPFAM" id="SSF52540">
    <property type="entry name" value="P-loop containing nucleoside triphosphate hydrolases"/>
    <property type="match status" value="1"/>
</dbReference>